<keyword evidence="1" id="KW-0175">Coiled coil</keyword>
<name>A0ABD3M689_9STRA</name>
<keyword evidence="3" id="KW-1185">Reference proteome</keyword>
<dbReference type="EMBL" id="JALLBG020000236">
    <property type="protein sequence ID" value="KAL3758261.1"/>
    <property type="molecule type" value="Genomic_DNA"/>
</dbReference>
<comment type="caution">
    <text evidence="2">The sequence shown here is derived from an EMBL/GenBank/DDBJ whole genome shotgun (WGS) entry which is preliminary data.</text>
</comment>
<dbReference type="PANTHER" id="PTHR18950">
    <property type="entry name" value="PROGESTERONE-INDUCED BLOCKING FACTOR 1"/>
    <property type="match status" value="1"/>
</dbReference>
<proteinExistence type="predicted"/>
<dbReference type="AlphaFoldDB" id="A0ABD3M689"/>
<sequence>MADGAFAGGDDIVASPIEHDELSTSQFDITQLSLPDSFDESLCLDLYNDLIRQNRKGPKGSQICTLTKMLDGTDRNESVSNVRPSTKIESTTKGRYNSLYMISSEHGNREVDAQPSQPQQQRISHNCPIADQKELQRQIDNYKQKIHQMGIDLKQARNEIALLLRRTENSEKEHERNASACKISQQLFGDERLRTIAEREEMQCQHERDLCRMREDCTLEITSSRTHQNEAFARESKLLCYARDQAIEQSKQLQQELSELRHDREAKDVQNNDIIKELERQLADVRSDLKVKTFELSALLASNDRTMAEATNSKTECKKCKEALALLQKDYSDLQVRAIKLEEANRQKDDALEVYHHEDLLVDCGKTTDIPSNDYVCERRSLVKNSAALARKCRELQALMDRQSKELSVESEKNEALSRKLESSQQLFKELSAQSNKNASAYIISTVLARDREILKLNAKISVLEGNLKTAAQDRDNLSSKLSKVIERRDQLDEMKALVKTMRRGNMASMRLKHAPDKPESYDALDDEDGDDLLEHTVHHSFIRHDKQIR</sequence>
<evidence type="ECO:0000313" key="3">
    <source>
        <dbReference type="Proteomes" id="UP001530293"/>
    </source>
</evidence>
<organism evidence="2 3">
    <name type="scientific">Discostella pseudostelligera</name>
    <dbReference type="NCBI Taxonomy" id="259834"/>
    <lineage>
        <taxon>Eukaryota</taxon>
        <taxon>Sar</taxon>
        <taxon>Stramenopiles</taxon>
        <taxon>Ochrophyta</taxon>
        <taxon>Bacillariophyta</taxon>
        <taxon>Coscinodiscophyceae</taxon>
        <taxon>Thalassiosirophycidae</taxon>
        <taxon>Stephanodiscales</taxon>
        <taxon>Stephanodiscaceae</taxon>
        <taxon>Discostella</taxon>
    </lineage>
</organism>
<dbReference type="PANTHER" id="PTHR18950:SF0">
    <property type="entry name" value="PROGESTERONE IMMUNOMODULATORY BINDING FACTOR 1"/>
    <property type="match status" value="1"/>
</dbReference>
<dbReference type="InterPro" id="IPR026205">
    <property type="entry name" value="PIBF1"/>
</dbReference>
<protein>
    <submittedName>
        <fullName evidence="2">Uncharacterized protein</fullName>
    </submittedName>
</protein>
<gene>
    <name evidence="2" type="ORF">ACHAWU_005342</name>
</gene>
<accession>A0ABD3M689</accession>
<evidence type="ECO:0000313" key="2">
    <source>
        <dbReference type="EMBL" id="KAL3758261.1"/>
    </source>
</evidence>
<feature type="coiled-coil region" evidence="1">
    <location>
        <begin position="386"/>
        <end position="434"/>
    </location>
</feature>
<feature type="coiled-coil region" evidence="1">
    <location>
        <begin position="132"/>
        <end position="173"/>
    </location>
</feature>
<evidence type="ECO:0000256" key="1">
    <source>
        <dbReference type="SAM" id="Coils"/>
    </source>
</evidence>
<feature type="coiled-coil region" evidence="1">
    <location>
        <begin position="243"/>
        <end position="344"/>
    </location>
</feature>
<dbReference type="Proteomes" id="UP001530293">
    <property type="component" value="Unassembled WGS sequence"/>
</dbReference>
<reference evidence="2 3" key="1">
    <citation type="submission" date="2024-10" db="EMBL/GenBank/DDBJ databases">
        <title>Updated reference genomes for cyclostephanoid diatoms.</title>
        <authorList>
            <person name="Roberts W.R."/>
            <person name="Alverson A.J."/>
        </authorList>
    </citation>
    <scope>NUCLEOTIDE SEQUENCE [LARGE SCALE GENOMIC DNA]</scope>
    <source>
        <strain evidence="2 3">AJA232-27</strain>
    </source>
</reference>